<dbReference type="Proteomes" id="UP000379480">
    <property type="component" value="Unassembled WGS sequence"/>
</dbReference>
<gene>
    <name evidence="1" type="ORF">PS723_06584</name>
</gene>
<dbReference type="AlphaFoldDB" id="A0A5E7G147"/>
<name>A0A5E7G147_PSEFL</name>
<protein>
    <submittedName>
        <fullName evidence="1">Uncharacterized protein</fullName>
    </submittedName>
</protein>
<proteinExistence type="predicted"/>
<sequence>MLQVSGLHLRSVREQRGRISHPRVKLFQFAVADARGQRDRREVFQLLIQHQGGLHVENISVGLVALPGEGIEVQWSLYFLSPCLAEIAKGRI</sequence>
<accession>A0A5E7G147</accession>
<evidence type="ECO:0000313" key="2">
    <source>
        <dbReference type="Proteomes" id="UP000379480"/>
    </source>
</evidence>
<organism evidence="1 2">
    <name type="scientific">Pseudomonas fluorescens</name>
    <dbReference type="NCBI Taxonomy" id="294"/>
    <lineage>
        <taxon>Bacteria</taxon>
        <taxon>Pseudomonadati</taxon>
        <taxon>Pseudomonadota</taxon>
        <taxon>Gammaproteobacteria</taxon>
        <taxon>Pseudomonadales</taxon>
        <taxon>Pseudomonadaceae</taxon>
        <taxon>Pseudomonas</taxon>
    </lineage>
</organism>
<evidence type="ECO:0000313" key="1">
    <source>
        <dbReference type="EMBL" id="VVO45350.1"/>
    </source>
</evidence>
<dbReference type="EMBL" id="CABVHY010000096">
    <property type="protein sequence ID" value="VVO45350.1"/>
    <property type="molecule type" value="Genomic_DNA"/>
</dbReference>
<reference evidence="1 2" key="1">
    <citation type="submission" date="2019-09" db="EMBL/GenBank/DDBJ databases">
        <authorList>
            <person name="Chandra G."/>
            <person name="Truman W A."/>
        </authorList>
    </citation>
    <scope>NUCLEOTIDE SEQUENCE [LARGE SCALE GENOMIC DNA]</scope>
    <source>
        <strain evidence="1">PS723</strain>
    </source>
</reference>